<comment type="similarity">
    <text evidence="2">Belongs to the acyl-CoA dehydrogenase family.</text>
</comment>
<accession>A0ABX8S482</accession>
<keyword evidence="7" id="KW-1185">Reference proteome</keyword>
<dbReference type="InterPro" id="IPR009100">
    <property type="entry name" value="AcylCoA_DH/oxidase_NM_dom_sf"/>
</dbReference>
<keyword evidence="3" id="KW-0285">Flavoprotein</keyword>
<reference evidence="6" key="1">
    <citation type="submission" date="2021-07" db="EMBL/GenBank/DDBJ databases">
        <title>Candidatus Kaistella beijingensis sp. nov. isolated from a municipal wastewater treatment plant is involved in sludge foaming.</title>
        <authorList>
            <person name="Song Y."/>
            <person name="Liu S.-J."/>
        </authorList>
    </citation>
    <scope>NUCLEOTIDE SEQUENCE</scope>
    <source>
        <strain evidence="6">DSM 43998</strain>
    </source>
</reference>
<evidence type="ECO:0000313" key="6">
    <source>
        <dbReference type="EMBL" id="QXQ12648.1"/>
    </source>
</evidence>
<dbReference type="Gene3D" id="1.20.140.10">
    <property type="entry name" value="Butyryl-CoA Dehydrogenase, subunit A, domain 3"/>
    <property type="match status" value="1"/>
</dbReference>
<dbReference type="Pfam" id="PF00441">
    <property type="entry name" value="Acyl-CoA_dh_1"/>
    <property type="match status" value="1"/>
</dbReference>
<organism evidence="6 7">
    <name type="scientific">Skermania pinensis</name>
    <dbReference type="NCBI Taxonomy" id="39122"/>
    <lineage>
        <taxon>Bacteria</taxon>
        <taxon>Bacillati</taxon>
        <taxon>Actinomycetota</taxon>
        <taxon>Actinomycetes</taxon>
        <taxon>Mycobacteriales</taxon>
        <taxon>Gordoniaceae</taxon>
        <taxon>Skermania</taxon>
    </lineage>
</organism>
<dbReference type="InterPro" id="IPR046373">
    <property type="entry name" value="Acyl-CoA_Oxase/DH_mid-dom_sf"/>
</dbReference>
<dbReference type="InterPro" id="IPR036250">
    <property type="entry name" value="AcylCo_DH-like_C"/>
</dbReference>
<dbReference type="PANTHER" id="PTHR43884:SF19">
    <property type="entry name" value="ACYL-COA DEHYDROGENASE FADE4-RELATED"/>
    <property type="match status" value="1"/>
</dbReference>
<keyword evidence="4" id="KW-0274">FAD</keyword>
<dbReference type="Gene3D" id="2.40.110.10">
    <property type="entry name" value="Butyryl-CoA Dehydrogenase, subunit A, domain 2"/>
    <property type="match status" value="1"/>
</dbReference>
<gene>
    <name evidence="6" type="ORF">KV203_11850</name>
</gene>
<dbReference type="InterPro" id="IPR009075">
    <property type="entry name" value="AcylCo_DH/oxidase_C"/>
</dbReference>
<feature type="domain" description="Acyl-CoA dehydrogenase/oxidase C-terminal" evidence="5">
    <location>
        <begin position="253"/>
        <end position="398"/>
    </location>
</feature>
<evidence type="ECO:0000256" key="1">
    <source>
        <dbReference type="ARBA" id="ARBA00001974"/>
    </source>
</evidence>
<evidence type="ECO:0000256" key="2">
    <source>
        <dbReference type="ARBA" id="ARBA00009347"/>
    </source>
</evidence>
<evidence type="ECO:0000256" key="3">
    <source>
        <dbReference type="ARBA" id="ARBA00022630"/>
    </source>
</evidence>
<dbReference type="Proteomes" id="UP000887023">
    <property type="component" value="Chromosome"/>
</dbReference>
<dbReference type="Gene3D" id="1.10.540.10">
    <property type="entry name" value="Acyl-CoA dehydrogenase/oxidase, N-terminal domain"/>
    <property type="match status" value="1"/>
</dbReference>
<dbReference type="InterPro" id="IPR037069">
    <property type="entry name" value="AcylCoA_DH/ox_N_sf"/>
</dbReference>
<name>A0ABX8S482_9ACTN</name>
<dbReference type="CDD" id="cd00567">
    <property type="entry name" value="ACAD"/>
    <property type="match status" value="1"/>
</dbReference>
<protein>
    <submittedName>
        <fullName evidence="6">Acyl-CoA dehydrogenase</fullName>
    </submittedName>
</protein>
<comment type="cofactor">
    <cofactor evidence="1">
        <name>FAD</name>
        <dbReference type="ChEBI" id="CHEBI:57692"/>
    </cofactor>
</comment>
<dbReference type="PANTHER" id="PTHR43884">
    <property type="entry name" value="ACYL-COA DEHYDROGENASE"/>
    <property type="match status" value="1"/>
</dbReference>
<dbReference type="SUPFAM" id="SSF47203">
    <property type="entry name" value="Acyl-CoA dehydrogenase C-terminal domain-like"/>
    <property type="match status" value="1"/>
</dbReference>
<sequence>MSGNDSLLFDPKHYDPQQFDPGTRRLLRATIDWFESRGKARLLADDLAASWPADFVEFVGREQLFATFLTPSEFAVGNPDARWDAARNAALAEILGFYGLTYWYIEQVTILGLGPIWQSRNDEARKRAAHDLAAGEVMAFGLSEREHGADVYRTDLVLTPANEDDQARGIRYRASGEKYYIGNGNVASMVSVFGRIDGVEGEDQYVFFVADSRHAAYRLIDNVVGMQIYVSTFRLENYPVRDDDILHSGVEAFAAALNTVNVGKFNLCFGSIGMCEHAFHEAITHADNRILYGKPVTDFVHVRANFVEAYARLVAMKLFSRRAIDYFRSASREDRRYLLFNPMTKAKVTTQGETVIRLLHDVVAARGYEKDTMFREVSQLIGMLPRLEGTVHVNVGLVLKFLPNYLFQPQDYPPVGRRDDPADDVFFWDQGPTRGAAKVRFADWTEIYERHADIANVAVFYEQAQALQELLAAAPPDPEQQRDLDFMLTVGELFMLVGYGQLILEDAELIGLDVDLIDQIFEVQVRDFSRYAVELNGKSGATAAQQKYALGAIRRPVPDAARFARVWAQVAAYDGVYQMSS</sequence>
<evidence type="ECO:0000259" key="5">
    <source>
        <dbReference type="Pfam" id="PF00441"/>
    </source>
</evidence>
<dbReference type="RefSeq" id="WP_066470874.1">
    <property type="nucleotide sequence ID" value="NZ_CBCRUZ010000022.1"/>
</dbReference>
<dbReference type="EMBL" id="CP079105">
    <property type="protein sequence ID" value="QXQ12648.1"/>
    <property type="molecule type" value="Genomic_DNA"/>
</dbReference>
<evidence type="ECO:0000256" key="4">
    <source>
        <dbReference type="ARBA" id="ARBA00022827"/>
    </source>
</evidence>
<dbReference type="SUPFAM" id="SSF56645">
    <property type="entry name" value="Acyl-CoA dehydrogenase NM domain-like"/>
    <property type="match status" value="1"/>
</dbReference>
<proteinExistence type="inferred from homology"/>
<evidence type="ECO:0000313" key="7">
    <source>
        <dbReference type="Proteomes" id="UP000887023"/>
    </source>
</evidence>